<keyword evidence="2" id="KW-0489">Methyltransferase</keyword>
<dbReference type="InterPro" id="IPR029063">
    <property type="entry name" value="SAM-dependent_MTases_sf"/>
</dbReference>
<dbReference type="CDD" id="cd02440">
    <property type="entry name" value="AdoMet_MTases"/>
    <property type="match status" value="1"/>
</dbReference>
<feature type="domain" description="Methyltransferase" evidence="1">
    <location>
        <begin position="41"/>
        <end position="132"/>
    </location>
</feature>
<dbReference type="GO" id="GO:0008168">
    <property type="term" value="F:methyltransferase activity"/>
    <property type="evidence" value="ECO:0007669"/>
    <property type="project" value="UniProtKB-KW"/>
</dbReference>
<comment type="caution">
    <text evidence="2">The sequence shown here is derived from an EMBL/GenBank/DDBJ whole genome shotgun (WGS) entry which is preliminary data.</text>
</comment>
<dbReference type="AlphaFoldDB" id="A0A972GRM2"/>
<dbReference type="InterPro" id="IPR041698">
    <property type="entry name" value="Methyltransf_25"/>
</dbReference>
<dbReference type="PANTHER" id="PTHR45036:SF1">
    <property type="entry name" value="METHYLTRANSFERASE LIKE 7A"/>
    <property type="match status" value="1"/>
</dbReference>
<accession>A0A972GRM2</accession>
<dbReference type="InterPro" id="IPR052356">
    <property type="entry name" value="Thiol_S-MT"/>
</dbReference>
<name>A0A972GRM2_9BACL</name>
<proteinExistence type="predicted"/>
<dbReference type="Pfam" id="PF13649">
    <property type="entry name" value="Methyltransf_25"/>
    <property type="match status" value="1"/>
</dbReference>
<dbReference type="PANTHER" id="PTHR45036">
    <property type="entry name" value="METHYLTRANSFERASE LIKE 7B"/>
    <property type="match status" value="1"/>
</dbReference>
<dbReference type="SUPFAM" id="SSF53335">
    <property type="entry name" value="S-adenosyl-L-methionine-dependent methyltransferases"/>
    <property type="match status" value="1"/>
</dbReference>
<keyword evidence="3" id="KW-1185">Reference proteome</keyword>
<evidence type="ECO:0000313" key="3">
    <source>
        <dbReference type="Proteomes" id="UP000641588"/>
    </source>
</evidence>
<dbReference type="RefSeq" id="WP_171651400.1">
    <property type="nucleotide sequence ID" value="NZ_WHOD01000045.1"/>
</dbReference>
<dbReference type="Proteomes" id="UP000641588">
    <property type="component" value="Unassembled WGS sequence"/>
</dbReference>
<organism evidence="2 3">
    <name type="scientific">Paenibacillus foliorum</name>
    <dbReference type="NCBI Taxonomy" id="2654974"/>
    <lineage>
        <taxon>Bacteria</taxon>
        <taxon>Bacillati</taxon>
        <taxon>Bacillota</taxon>
        <taxon>Bacilli</taxon>
        <taxon>Bacillales</taxon>
        <taxon>Paenibacillaceae</taxon>
        <taxon>Paenibacillus</taxon>
    </lineage>
</organism>
<dbReference type="EMBL" id="WHOD01000045">
    <property type="protein sequence ID" value="NOU93194.1"/>
    <property type="molecule type" value="Genomic_DNA"/>
</dbReference>
<sequence length="200" mass="22721">MSKEKLIRKFDKQSKVYEIRRKQQSERKWRSALLRSAKGKVLEVAVGAGANFSFYPKDVEVIAVDFSSEMLSKAKASAAESGIRATFLQTDIEALSFPENSFDTIVSTLSFCGYDNPVQVLKSLSFLCKPGGQILLMEHGLSSNRWIGGTQKMMEPMFKRLVGCHLDRDIMDILQQSNVHVHRMERYIFNTIHLVWASPK</sequence>
<keyword evidence="2" id="KW-0808">Transferase</keyword>
<reference evidence="2" key="1">
    <citation type="submission" date="2019-10" db="EMBL/GenBank/DDBJ databases">
        <title>Description of Paenibacillus glebae sp. nov.</title>
        <authorList>
            <person name="Carlier A."/>
            <person name="Qi S."/>
        </authorList>
    </citation>
    <scope>NUCLEOTIDE SEQUENCE</scope>
    <source>
        <strain evidence="2">LMG 31456</strain>
    </source>
</reference>
<dbReference type="GO" id="GO:0032259">
    <property type="term" value="P:methylation"/>
    <property type="evidence" value="ECO:0007669"/>
    <property type="project" value="UniProtKB-KW"/>
</dbReference>
<dbReference type="Gene3D" id="3.40.50.150">
    <property type="entry name" value="Vaccinia Virus protein VP39"/>
    <property type="match status" value="1"/>
</dbReference>
<gene>
    <name evidence="2" type="ORF">GC093_08170</name>
</gene>
<protein>
    <submittedName>
        <fullName evidence="2">Methyltransferase domain-containing protein</fullName>
    </submittedName>
</protein>
<evidence type="ECO:0000313" key="2">
    <source>
        <dbReference type="EMBL" id="NOU93194.1"/>
    </source>
</evidence>
<evidence type="ECO:0000259" key="1">
    <source>
        <dbReference type="Pfam" id="PF13649"/>
    </source>
</evidence>